<dbReference type="EMBL" id="CAAALY010003851">
    <property type="protein sequence ID" value="VEL08391.1"/>
    <property type="molecule type" value="Genomic_DNA"/>
</dbReference>
<keyword evidence="2" id="KW-1185">Reference proteome</keyword>
<sequence length="85" mass="9724">MQSTVEGFRVEAAWPKVGLTGFALIKPRCTAPWRVNQHDQARSHQCYRRGFAYARLLDAMRRTPICHPKPVSGKDDPTPCRNCRN</sequence>
<gene>
    <name evidence="1" type="ORF">PXEA_LOCUS1831</name>
</gene>
<name>A0A3S4ZD35_9PLAT</name>
<reference evidence="1" key="1">
    <citation type="submission" date="2018-11" db="EMBL/GenBank/DDBJ databases">
        <authorList>
            <consortium name="Pathogen Informatics"/>
        </authorList>
    </citation>
    <scope>NUCLEOTIDE SEQUENCE</scope>
</reference>
<evidence type="ECO:0000313" key="1">
    <source>
        <dbReference type="EMBL" id="VEL08391.1"/>
    </source>
</evidence>
<dbReference type="AlphaFoldDB" id="A0A3S4ZD35"/>
<evidence type="ECO:0000313" key="2">
    <source>
        <dbReference type="Proteomes" id="UP000784294"/>
    </source>
</evidence>
<comment type="caution">
    <text evidence="1">The sequence shown here is derived from an EMBL/GenBank/DDBJ whole genome shotgun (WGS) entry which is preliminary data.</text>
</comment>
<proteinExistence type="predicted"/>
<organism evidence="1 2">
    <name type="scientific">Protopolystoma xenopodis</name>
    <dbReference type="NCBI Taxonomy" id="117903"/>
    <lineage>
        <taxon>Eukaryota</taxon>
        <taxon>Metazoa</taxon>
        <taxon>Spiralia</taxon>
        <taxon>Lophotrochozoa</taxon>
        <taxon>Platyhelminthes</taxon>
        <taxon>Monogenea</taxon>
        <taxon>Polyopisthocotylea</taxon>
        <taxon>Polystomatidea</taxon>
        <taxon>Polystomatidae</taxon>
        <taxon>Protopolystoma</taxon>
    </lineage>
</organism>
<accession>A0A3S4ZD35</accession>
<dbReference type="Proteomes" id="UP000784294">
    <property type="component" value="Unassembled WGS sequence"/>
</dbReference>
<protein>
    <submittedName>
        <fullName evidence="1">Uncharacterized protein</fullName>
    </submittedName>
</protein>